<dbReference type="InterPro" id="IPR036129">
    <property type="entry name" value="Glycerate_kinase_sf"/>
</dbReference>
<evidence type="ECO:0000313" key="5">
    <source>
        <dbReference type="EMBL" id="MBP1326018.1"/>
    </source>
</evidence>
<evidence type="ECO:0000256" key="3">
    <source>
        <dbReference type="ARBA" id="ARBA00022777"/>
    </source>
</evidence>
<organism evidence="5 6">
    <name type="scientific">Leucobacter exalbidus</name>
    <dbReference type="NCBI Taxonomy" id="662960"/>
    <lineage>
        <taxon>Bacteria</taxon>
        <taxon>Bacillati</taxon>
        <taxon>Actinomycetota</taxon>
        <taxon>Actinomycetes</taxon>
        <taxon>Micrococcales</taxon>
        <taxon>Microbacteriaceae</taxon>
        <taxon>Leucobacter</taxon>
    </lineage>
</organism>
<dbReference type="Pfam" id="PF02595">
    <property type="entry name" value="Gly_kinase"/>
    <property type="match status" value="1"/>
</dbReference>
<dbReference type="PANTHER" id="PTHR21599:SF0">
    <property type="entry name" value="GLYCERATE KINASE"/>
    <property type="match status" value="1"/>
</dbReference>
<evidence type="ECO:0000256" key="2">
    <source>
        <dbReference type="ARBA" id="ARBA00022679"/>
    </source>
</evidence>
<protein>
    <submittedName>
        <fullName evidence="5">Glycerate kinase</fullName>
        <ecNumber evidence="5">2.7.1.31</ecNumber>
    </submittedName>
</protein>
<dbReference type="Gene3D" id="3.90.1510.10">
    <property type="entry name" value="Glycerate kinase, domain 2"/>
    <property type="match status" value="1"/>
</dbReference>
<comment type="caution">
    <text evidence="5">The sequence shown here is derived from an EMBL/GenBank/DDBJ whole genome shotgun (WGS) entry which is preliminary data.</text>
</comment>
<reference evidence="5" key="1">
    <citation type="submission" date="2021-02" db="EMBL/GenBank/DDBJ databases">
        <title>Sequencing the genomes of 1000 actinobacteria strains.</title>
        <authorList>
            <person name="Klenk H.-P."/>
        </authorList>
    </citation>
    <scope>NUCLEOTIDE SEQUENCE</scope>
    <source>
        <strain evidence="5">DSM 22850</strain>
    </source>
</reference>
<evidence type="ECO:0000256" key="4">
    <source>
        <dbReference type="PIRNR" id="PIRNR006078"/>
    </source>
</evidence>
<dbReference type="Proteomes" id="UP000675163">
    <property type="component" value="Unassembled WGS sequence"/>
</dbReference>
<dbReference type="InterPro" id="IPR018197">
    <property type="entry name" value="Glycerate_kinase_RE-like"/>
</dbReference>
<dbReference type="EC" id="2.7.1.31" evidence="5"/>
<dbReference type="Gene3D" id="3.40.50.10350">
    <property type="entry name" value="Glycerate kinase, domain 1"/>
    <property type="match status" value="1"/>
</dbReference>
<dbReference type="InterPro" id="IPR018193">
    <property type="entry name" value="Glyc_kinase_flavodox-like_fold"/>
</dbReference>
<keyword evidence="2 4" id="KW-0808">Transferase</keyword>
<comment type="similarity">
    <text evidence="1 4">Belongs to the glycerate kinase type-1 family.</text>
</comment>
<evidence type="ECO:0000313" key="6">
    <source>
        <dbReference type="Proteomes" id="UP000675163"/>
    </source>
</evidence>
<dbReference type="NCBIfam" id="TIGR00045">
    <property type="entry name" value="glycerate kinase"/>
    <property type="match status" value="1"/>
</dbReference>
<dbReference type="AlphaFoldDB" id="A0A940PMS0"/>
<accession>A0A940PMS0</accession>
<dbReference type="GO" id="GO:0008887">
    <property type="term" value="F:glycerate kinase activity"/>
    <property type="evidence" value="ECO:0007669"/>
    <property type="project" value="UniProtKB-UniRule"/>
</dbReference>
<evidence type="ECO:0000256" key="1">
    <source>
        <dbReference type="ARBA" id="ARBA00006284"/>
    </source>
</evidence>
<keyword evidence="6" id="KW-1185">Reference proteome</keyword>
<proteinExistence type="inferred from homology"/>
<dbReference type="EMBL" id="JAFIDA010000001">
    <property type="protein sequence ID" value="MBP1326018.1"/>
    <property type="molecule type" value="Genomic_DNA"/>
</dbReference>
<dbReference type="PIRSF" id="PIRSF006078">
    <property type="entry name" value="GlxK"/>
    <property type="match status" value="1"/>
</dbReference>
<dbReference type="GO" id="GO:0031388">
    <property type="term" value="P:organic acid phosphorylation"/>
    <property type="evidence" value="ECO:0007669"/>
    <property type="project" value="UniProtKB-UniRule"/>
</dbReference>
<sequence length="377" mass="37871">MRIVIAPDKFKGSLDAAEVCAHLAAGIRAVLPAAEICTAPMADGGEGTVDAAIAAGFARRTRQVTGPLGAPVHASFALRDDQAVIELAAASGLLLIDEPDRDALAADTRGTGELIAAALDEGARRIVLAVGGSASTDGGTGILKALGAKFLDAAGRVLAPGGGALHTLDRIDLAGFDPRIFKTDIVLASDVDHLLTGDFGAARVFAPQKGASESQVELLEAGLQRLAEVVRGLLPGVPDHAISPGAGAAGGVGFGALAMLGARRRAGAEIVAEVIDLAGLVQGAAHRADLVITGEGSFDAQSLGGKTPMGVLGVARELGVPTVLVCGRALGGAEVWRDAGFSACHAVSELAPDAATSMRDAGVYLERIGSEIARTLV</sequence>
<name>A0A940PMS0_9MICO</name>
<dbReference type="PANTHER" id="PTHR21599">
    <property type="entry name" value="GLYCERATE KINASE"/>
    <property type="match status" value="1"/>
</dbReference>
<dbReference type="SUPFAM" id="SSF110738">
    <property type="entry name" value="Glycerate kinase I"/>
    <property type="match status" value="1"/>
</dbReference>
<dbReference type="InterPro" id="IPR004381">
    <property type="entry name" value="Glycerate_kinase"/>
</dbReference>
<keyword evidence="3 4" id="KW-0418">Kinase</keyword>
<dbReference type="RefSeq" id="WP_209704995.1">
    <property type="nucleotide sequence ID" value="NZ_JAFIDA010000001.1"/>
</dbReference>
<gene>
    <name evidence="5" type="ORF">JOF28_001250</name>
</gene>